<evidence type="ECO:0000259" key="4">
    <source>
        <dbReference type="PROSITE" id="PS50977"/>
    </source>
</evidence>
<evidence type="ECO:0000256" key="1">
    <source>
        <dbReference type="ARBA" id="ARBA00023125"/>
    </source>
</evidence>
<reference evidence="6" key="1">
    <citation type="journal article" date="2019" name="Int. J. Syst. Evol. Microbiol.">
        <title>The Global Catalogue of Microorganisms (GCM) 10K type strain sequencing project: providing services to taxonomists for standard genome sequencing and annotation.</title>
        <authorList>
            <consortium name="The Broad Institute Genomics Platform"/>
            <consortium name="The Broad Institute Genome Sequencing Center for Infectious Disease"/>
            <person name="Wu L."/>
            <person name="Ma J."/>
        </authorList>
    </citation>
    <scope>NUCLEOTIDE SEQUENCE [LARGE SCALE GENOMIC DNA]</scope>
    <source>
        <strain evidence="6">JCM 3296</strain>
    </source>
</reference>
<dbReference type="PANTHER" id="PTHR30055">
    <property type="entry name" value="HTH-TYPE TRANSCRIPTIONAL REGULATOR RUTR"/>
    <property type="match status" value="1"/>
</dbReference>
<comment type="caution">
    <text evidence="5">The sequence shown here is derived from an EMBL/GenBank/DDBJ whole genome shotgun (WGS) entry which is preliminary data.</text>
</comment>
<sequence length="209" mass="22550">MPTHTVVDVSEEPRRRRAPAMSPEDRREAIVQATLPLVVKAGANVTTSQIAAAAGIAEGTVFRVFKDKAELLDACVQRALRSDEEVALLEAIPADVPLEERLTSGVATFSGYLDRMWGLIGTLRETGYQPHDEEHKKHKGPPIGMQQLTKAVAGLFGDAELRVGHDLAARMLLGAVFTNRMGAGFGETTAEPDAIVELFLHGALKGETR</sequence>
<dbReference type="InterPro" id="IPR001647">
    <property type="entry name" value="HTH_TetR"/>
</dbReference>
<dbReference type="EMBL" id="BMRE01000015">
    <property type="protein sequence ID" value="GGU42321.1"/>
    <property type="molecule type" value="Genomic_DNA"/>
</dbReference>
<gene>
    <name evidence="5" type="ORF">GCM10010178_38560</name>
</gene>
<keyword evidence="1 2" id="KW-0238">DNA-binding</keyword>
<keyword evidence="6" id="KW-1185">Reference proteome</keyword>
<accession>A0ABQ2UKK8</accession>
<evidence type="ECO:0000256" key="2">
    <source>
        <dbReference type="PROSITE-ProRule" id="PRU00335"/>
    </source>
</evidence>
<dbReference type="Pfam" id="PF00440">
    <property type="entry name" value="TetR_N"/>
    <property type="match status" value="1"/>
</dbReference>
<evidence type="ECO:0000313" key="5">
    <source>
        <dbReference type="EMBL" id="GGU42321.1"/>
    </source>
</evidence>
<dbReference type="PRINTS" id="PR00455">
    <property type="entry name" value="HTHTETR"/>
</dbReference>
<dbReference type="InterPro" id="IPR009057">
    <property type="entry name" value="Homeodomain-like_sf"/>
</dbReference>
<organism evidence="5 6">
    <name type="scientific">Lentzea flava</name>
    <dbReference type="NCBI Taxonomy" id="103732"/>
    <lineage>
        <taxon>Bacteria</taxon>
        <taxon>Bacillati</taxon>
        <taxon>Actinomycetota</taxon>
        <taxon>Actinomycetes</taxon>
        <taxon>Pseudonocardiales</taxon>
        <taxon>Pseudonocardiaceae</taxon>
        <taxon>Lentzea</taxon>
    </lineage>
</organism>
<feature type="domain" description="HTH tetR-type" evidence="4">
    <location>
        <begin position="24"/>
        <end position="83"/>
    </location>
</feature>
<dbReference type="Gene3D" id="1.10.357.10">
    <property type="entry name" value="Tetracycline Repressor, domain 2"/>
    <property type="match status" value="1"/>
</dbReference>
<dbReference type="PROSITE" id="PS50977">
    <property type="entry name" value="HTH_TETR_2"/>
    <property type="match status" value="1"/>
</dbReference>
<dbReference type="Proteomes" id="UP000649573">
    <property type="component" value="Unassembled WGS sequence"/>
</dbReference>
<dbReference type="PANTHER" id="PTHR30055:SF226">
    <property type="entry name" value="HTH-TYPE TRANSCRIPTIONAL REGULATOR PKSA"/>
    <property type="match status" value="1"/>
</dbReference>
<feature type="region of interest" description="Disordered" evidence="3">
    <location>
        <begin position="1"/>
        <end position="25"/>
    </location>
</feature>
<feature type="DNA-binding region" description="H-T-H motif" evidence="2">
    <location>
        <begin position="46"/>
        <end position="65"/>
    </location>
</feature>
<dbReference type="InterPro" id="IPR050109">
    <property type="entry name" value="HTH-type_TetR-like_transc_reg"/>
</dbReference>
<dbReference type="SUPFAM" id="SSF46689">
    <property type="entry name" value="Homeodomain-like"/>
    <property type="match status" value="1"/>
</dbReference>
<evidence type="ECO:0000256" key="3">
    <source>
        <dbReference type="SAM" id="MobiDB-lite"/>
    </source>
</evidence>
<protein>
    <submittedName>
        <fullName evidence="5">TetR family transcriptional regulator</fullName>
    </submittedName>
</protein>
<name>A0ABQ2UKK8_9PSEU</name>
<evidence type="ECO:0000313" key="6">
    <source>
        <dbReference type="Proteomes" id="UP000649573"/>
    </source>
</evidence>
<proteinExistence type="predicted"/>